<dbReference type="Proteomes" id="UP000266723">
    <property type="component" value="Unassembled WGS sequence"/>
</dbReference>
<reference evidence="1 2" key="1">
    <citation type="journal article" date="2020" name="BMC Genomics">
        <title>Intraspecific diversification of the crop wild relative Brassica cretica Lam. using demographic model selection.</title>
        <authorList>
            <person name="Kioukis A."/>
            <person name="Michalopoulou V.A."/>
            <person name="Briers L."/>
            <person name="Pirintsos S."/>
            <person name="Studholme D.J."/>
            <person name="Pavlidis P."/>
            <person name="Sarris P.F."/>
        </authorList>
    </citation>
    <scope>NUCLEOTIDE SEQUENCE [LARGE SCALE GENOMIC DNA]</scope>
    <source>
        <strain evidence="2">cv. PFS-1207/04</strain>
    </source>
</reference>
<keyword evidence="2" id="KW-1185">Reference proteome</keyword>
<proteinExistence type="predicted"/>
<comment type="caution">
    <text evidence="1">The sequence shown here is derived from an EMBL/GenBank/DDBJ whole genome shotgun (WGS) entry which is preliminary data.</text>
</comment>
<evidence type="ECO:0000313" key="1">
    <source>
        <dbReference type="EMBL" id="KAF3577143.1"/>
    </source>
</evidence>
<organism evidence="1 2">
    <name type="scientific">Brassica cretica</name>
    <name type="common">Mustard</name>
    <dbReference type="NCBI Taxonomy" id="69181"/>
    <lineage>
        <taxon>Eukaryota</taxon>
        <taxon>Viridiplantae</taxon>
        <taxon>Streptophyta</taxon>
        <taxon>Embryophyta</taxon>
        <taxon>Tracheophyta</taxon>
        <taxon>Spermatophyta</taxon>
        <taxon>Magnoliopsida</taxon>
        <taxon>eudicotyledons</taxon>
        <taxon>Gunneridae</taxon>
        <taxon>Pentapetalae</taxon>
        <taxon>rosids</taxon>
        <taxon>malvids</taxon>
        <taxon>Brassicales</taxon>
        <taxon>Brassicaceae</taxon>
        <taxon>Brassiceae</taxon>
        <taxon>Brassica</taxon>
    </lineage>
</organism>
<accession>A0ABQ7DGK2</accession>
<name>A0ABQ7DGK2_BRACR</name>
<evidence type="ECO:0000313" key="2">
    <source>
        <dbReference type="Proteomes" id="UP000266723"/>
    </source>
</evidence>
<protein>
    <submittedName>
        <fullName evidence="1">Uncharacterized protein</fullName>
    </submittedName>
</protein>
<gene>
    <name evidence="1" type="ORF">DY000_02029709</name>
</gene>
<sequence length="159" mass="18086">MAVVVADVEPVAAEHERWVVPEHQNAPSMPWLKRQCKLLKHRLCRHVVGWMIPLLSVSRQLAATFLGRITSESCETSNSGNNDVRYILSTTQSESGIGFTMVKLPYNKPMLILYTLDLEKYMAGDTNLRSTVFHVDRVSYSACYKRLSSLQEKDIPEML</sequence>
<dbReference type="EMBL" id="QGKV02000649">
    <property type="protein sequence ID" value="KAF3577143.1"/>
    <property type="molecule type" value="Genomic_DNA"/>
</dbReference>